<accession>A0A7N0UEE5</accession>
<dbReference type="Proteomes" id="UP000594263">
    <property type="component" value="Unplaced"/>
</dbReference>
<keyword evidence="3" id="KW-1185">Reference proteome</keyword>
<dbReference type="AlphaFoldDB" id="A0A7N0UEE5"/>
<dbReference type="Gramene" id="Kaladp0060s0446.1.v1.1">
    <property type="protein sequence ID" value="Kaladp0060s0446.1.v1.1"/>
    <property type="gene ID" value="Kaladp0060s0446.v1.1"/>
</dbReference>
<dbReference type="Pfam" id="PF12937">
    <property type="entry name" value="F-box-like"/>
    <property type="match status" value="1"/>
</dbReference>
<proteinExistence type="predicted"/>
<dbReference type="OMA" id="NTHVEIL"/>
<dbReference type="EnsemblPlants" id="Kaladp0060s0446.1.v1.1">
    <property type="protein sequence ID" value="Kaladp0060s0446.1.v1.1"/>
    <property type="gene ID" value="Kaladp0060s0446.v1.1"/>
</dbReference>
<dbReference type="InterPro" id="IPR036047">
    <property type="entry name" value="F-box-like_dom_sf"/>
</dbReference>
<dbReference type="InterPro" id="IPR001810">
    <property type="entry name" value="F-box_dom"/>
</dbReference>
<dbReference type="SUPFAM" id="SSF81383">
    <property type="entry name" value="F-box domain"/>
    <property type="match status" value="1"/>
</dbReference>
<dbReference type="Gene3D" id="1.20.1280.50">
    <property type="match status" value="1"/>
</dbReference>
<dbReference type="CDD" id="cd09917">
    <property type="entry name" value="F-box_SF"/>
    <property type="match status" value="1"/>
</dbReference>
<dbReference type="PROSITE" id="PS50181">
    <property type="entry name" value="FBOX"/>
    <property type="match status" value="1"/>
</dbReference>
<reference evidence="2" key="1">
    <citation type="submission" date="2021-01" db="UniProtKB">
        <authorList>
            <consortium name="EnsemblPlants"/>
        </authorList>
    </citation>
    <scope>IDENTIFICATION</scope>
</reference>
<dbReference type="PANTHER" id="PTHR34145">
    <property type="entry name" value="OS02G0105600 PROTEIN"/>
    <property type="match status" value="1"/>
</dbReference>
<protein>
    <recommendedName>
        <fullName evidence="1">F-box domain-containing protein</fullName>
    </recommendedName>
</protein>
<dbReference type="InterPro" id="IPR053772">
    <property type="entry name" value="At1g61320/At1g61330-like"/>
</dbReference>
<dbReference type="Pfam" id="PF23622">
    <property type="entry name" value="LRR_At1g61320_AtMIF1"/>
    <property type="match status" value="1"/>
</dbReference>
<evidence type="ECO:0000313" key="3">
    <source>
        <dbReference type="Proteomes" id="UP000594263"/>
    </source>
</evidence>
<evidence type="ECO:0000259" key="1">
    <source>
        <dbReference type="PROSITE" id="PS50181"/>
    </source>
</evidence>
<organism evidence="2 3">
    <name type="scientific">Kalanchoe fedtschenkoi</name>
    <name type="common">Lavender scallops</name>
    <name type="synonym">South American air plant</name>
    <dbReference type="NCBI Taxonomy" id="63787"/>
    <lineage>
        <taxon>Eukaryota</taxon>
        <taxon>Viridiplantae</taxon>
        <taxon>Streptophyta</taxon>
        <taxon>Embryophyta</taxon>
        <taxon>Tracheophyta</taxon>
        <taxon>Spermatophyta</taxon>
        <taxon>Magnoliopsida</taxon>
        <taxon>eudicotyledons</taxon>
        <taxon>Gunneridae</taxon>
        <taxon>Pentapetalae</taxon>
        <taxon>Saxifragales</taxon>
        <taxon>Crassulaceae</taxon>
        <taxon>Kalanchoe</taxon>
    </lineage>
</organism>
<feature type="domain" description="F-box" evidence="1">
    <location>
        <begin position="16"/>
        <end position="52"/>
    </location>
</feature>
<evidence type="ECO:0000313" key="2">
    <source>
        <dbReference type="EnsemblPlants" id="Kaladp0060s0446.1.v1.1"/>
    </source>
</evidence>
<dbReference type="InterPro" id="IPR055357">
    <property type="entry name" value="LRR_At1g61320_AtMIF1"/>
</dbReference>
<name>A0A7N0UEE5_KALFE</name>
<sequence length="424" mass="48272">MDFFLRMDQSQMKSKPTCIEDLPEELISTVVSNLKVRDVVRASLTCKQWLHLPALLSEITLDDSALGDDDDRVPRQPCREADQLFVNKVNKFLKLYQKLQLATGRRTPLLSFTVRRHLERFYSADIDSWVDFALTNRVKVLDVDVYGYMGVHMYVFPGDLLDKTASGIVLEKLSLSCDFERSLRTRLISLKELAFQGANLKEYDISNILASCPNLLNFSLTMCWLPETLIVRGKSLAHLRVKWCYCLKQIQLLDSSALTHFIYIGIHVSLIQFHGALKLTDVTFCIQCEDTDEYISQELHRHFPVMKSLLLFKLTQTHLNAESRIDFLPGTYQRLQTLKLCCHHESTLSLLSVLKMLRACPVPPAALEYSAKDDDVELPIQAFHDHLNSVQVSGFNGNEGHVKLVTLLIQAAAVLDQIIGEFLV</sequence>